<feature type="transmembrane region" description="Helical" evidence="1">
    <location>
        <begin position="21"/>
        <end position="45"/>
    </location>
</feature>
<accession>A0A0L0GE62</accession>
<evidence type="ECO:0008006" key="4">
    <source>
        <dbReference type="Google" id="ProtNLM"/>
    </source>
</evidence>
<dbReference type="Proteomes" id="UP000054560">
    <property type="component" value="Unassembled WGS sequence"/>
</dbReference>
<keyword evidence="1" id="KW-0812">Transmembrane</keyword>
<dbReference type="Gene3D" id="3.90.550.10">
    <property type="entry name" value="Spore Coat Polysaccharide Biosynthesis Protein SpsA, Chain A"/>
    <property type="match status" value="1"/>
</dbReference>
<organism evidence="2 3">
    <name type="scientific">Sphaeroforma arctica JP610</name>
    <dbReference type="NCBI Taxonomy" id="667725"/>
    <lineage>
        <taxon>Eukaryota</taxon>
        <taxon>Ichthyosporea</taxon>
        <taxon>Ichthyophonida</taxon>
        <taxon>Sphaeroforma</taxon>
    </lineage>
</organism>
<evidence type="ECO:0000313" key="2">
    <source>
        <dbReference type="EMBL" id="KNC87166.1"/>
    </source>
</evidence>
<dbReference type="OrthoDB" id="431432at2759"/>
<name>A0A0L0GE62_9EUKA</name>
<dbReference type="EMBL" id="KQ241620">
    <property type="protein sequence ID" value="KNC87166.1"/>
    <property type="molecule type" value="Genomic_DNA"/>
</dbReference>
<sequence length="403" mass="46068">MIDMVALRQSPGGIVKATYTFLMLRSSAVLACCLVSTLMIIFVLGSSQRIEIEQSVDIDSLKSWAYSMDFGFLTSGELTQGEQWANRYRELISDNASLIVTNKTNGCDFDKCQQGPYVYFLIPFRNRGESLRRLADTLQIDAESAQITTVDCLCLGVADYDDVVDDSMRSAEALEHWSGSYDIRSVSGPFSRGGGIKSLLTPNNILTTPEDKSIYYIIDTDMVVWPGFIDDVIKNTKLQSGTVPVCWSLDSYNRSTMAGTDGFWRGYGMGMWSIYASTLKRVTHYNIAGANKYNWGLEDYAIQKQLRYGTQNVHRYNTLMQRYCNPYLFHFPHPKIKWEKSANGMGKDVAVNNPFKKADEIEFILSMYEETYFNLNKYSDEHDQCAKFLKLRKNNWKFQTYQR</sequence>
<keyword evidence="1" id="KW-1133">Transmembrane helix</keyword>
<reference evidence="2 3" key="1">
    <citation type="submission" date="2011-02" db="EMBL/GenBank/DDBJ databases">
        <title>The Genome Sequence of Sphaeroforma arctica JP610.</title>
        <authorList>
            <consortium name="The Broad Institute Genome Sequencing Platform"/>
            <person name="Russ C."/>
            <person name="Cuomo C."/>
            <person name="Young S.K."/>
            <person name="Zeng Q."/>
            <person name="Gargeya S."/>
            <person name="Alvarado L."/>
            <person name="Berlin A."/>
            <person name="Chapman S.B."/>
            <person name="Chen Z."/>
            <person name="Freedman E."/>
            <person name="Gellesch M."/>
            <person name="Goldberg J."/>
            <person name="Griggs A."/>
            <person name="Gujja S."/>
            <person name="Heilman E."/>
            <person name="Heiman D."/>
            <person name="Howarth C."/>
            <person name="Mehta T."/>
            <person name="Neiman D."/>
            <person name="Pearson M."/>
            <person name="Roberts A."/>
            <person name="Saif S."/>
            <person name="Shea T."/>
            <person name="Shenoy N."/>
            <person name="Sisk P."/>
            <person name="Stolte C."/>
            <person name="Sykes S."/>
            <person name="White J."/>
            <person name="Yandava C."/>
            <person name="Burger G."/>
            <person name="Gray M.W."/>
            <person name="Holland P.W.H."/>
            <person name="King N."/>
            <person name="Lang F.B.F."/>
            <person name="Roger A.J."/>
            <person name="Ruiz-Trillo I."/>
            <person name="Haas B."/>
            <person name="Nusbaum C."/>
            <person name="Birren B."/>
        </authorList>
    </citation>
    <scope>NUCLEOTIDE SEQUENCE [LARGE SCALE GENOMIC DNA]</scope>
    <source>
        <strain evidence="2 3">JP610</strain>
    </source>
</reference>
<evidence type="ECO:0000313" key="3">
    <source>
        <dbReference type="Proteomes" id="UP000054560"/>
    </source>
</evidence>
<dbReference type="RefSeq" id="XP_014161068.1">
    <property type="nucleotide sequence ID" value="XM_014305593.1"/>
</dbReference>
<evidence type="ECO:0000256" key="1">
    <source>
        <dbReference type="SAM" id="Phobius"/>
    </source>
</evidence>
<keyword evidence="1" id="KW-0472">Membrane</keyword>
<proteinExistence type="predicted"/>
<protein>
    <recommendedName>
        <fullName evidence="4">Hexosyltransferase</fullName>
    </recommendedName>
</protein>
<dbReference type="AlphaFoldDB" id="A0A0L0GE62"/>
<dbReference type="InterPro" id="IPR029044">
    <property type="entry name" value="Nucleotide-diphossugar_trans"/>
</dbReference>
<keyword evidence="3" id="KW-1185">Reference proteome</keyword>
<gene>
    <name evidence="2" type="ORF">SARC_00694</name>
</gene>
<dbReference type="GeneID" id="25901198"/>